<protein>
    <submittedName>
        <fullName evidence="1">SRPBCC family protein</fullName>
    </submittedName>
</protein>
<dbReference type="SUPFAM" id="SSF55961">
    <property type="entry name" value="Bet v1-like"/>
    <property type="match status" value="1"/>
</dbReference>
<reference evidence="1" key="1">
    <citation type="submission" date="2024-06" db="EMBL/GenBank/DDBJ databases">
        <title>Draft genome sequence of Microbacterium sp. strain A8/3-1, isolated from Oxytropis tragacanthoides Fisch. ex DC. Root nodules in the Altai region of Russia.</title>
        <authorList>
            <person name="Sazanova A."/>
            <person name="Guro P."/>
            <person name="Kuznetsova I."/>
            <person name="Belimov A."/>
            <person name="Safronova V."/>
        </authorList>
    </citation>
    <scope>NUCLEOTIDE SEQUENCE</scope>
    <source>
        <strain evidence="1">A8/3-1</strain>
    </source>
</reference>
<dbReference type="InterPro" id="IPR019587">
    <property type="entry name" value="Polyketide_cyclase/dehydratase"/>
</dbReference>
<dbReference type="Pfam" id="PF10604">
    <property type="entry name" value="Polyketide_cyc2"/>
    <property type="match status" value="1"/>
</dbReference>
<name>A0AAU7W443_9MICO</name>
<accession>A0AAU7W443</accession>
<organism evidence="1">
    <name type="scientific">Microbacterium sp. A8/3-1</name>
    <dbReference type="NCBI Taxonomy" id="3160749"/>
    <lineage>
        <taxon>Bacteria</taxon>
        <taxon>Bacillati</taxon>
        <taxon>Actinomycetota</taxon>
        <taxon>Actinomycetes</taxon>
        <taxon>Micrococcales</taxon>
        <taxon>Microbacteriaceae</taxon>
        <taxon>Microbacterium</taxon>
    </lineage>
</organism>
<gene>
    <name evidence="1" type="ORF">ABS642_10755</name>
</gene>
<dbReference type="Gene3D" id="3.30.530.20">
    <property type="match status" value="1"/>
</dbReference>
<sequence>MEFKMWVREITGECDATPAEVFAVLADARAWSEWNDGVADVRIDGPFEAETSAVMVFPDGSELPFELTWVEAGRGYEDLTPVPDAGVSVRVRHEIEALGTGSRVTYRCTVEGPDEVAAEVGAGVSEDFADVIAALGVRAEQMHG</sequence>
<dbReference type="InterPro" id="IPR023393">
    <property type="entry name" value="START-like_dom_sf"/>
</dbReference>
<dbReference type="EMBL" id="CP158357">
    <property type="protein sequence ID" value="XBX80542.1"/>
    <property type="molecule type" value="Genomic_DNA"/>
</dbReference>
<proteinExistence type="predicted"/>
<evidence type="ECO:0000313" key="1">
    <source>
        <dbReference type="EMBL" id="XBX80542.1"/>
    </source>
</evidence>
<dbReference type="AlphaFoldDB" id="A0AAU7W443"/>
<dbReference type="RefSeq" id="WP_350353343.1">
    <property type="nucleotide sequence ID" value="NZ_CP158357.1"/>
</dbReference>